<gene>
    <name evidence="1" type="ORF">Sradi_1945100</name>
</gene>
<dbReference type="GO" id="GO:0032040">
    <property type="term" value="C:small-subunit processome"/>
    <property type="evidence" value="ECO:0007669"/>
    <property type="project" value="TreeGrafter"/>
</dbReference>
<dbReference type="GO" id="GO:0045943">
    <property type="term" value="P:positive regulation of transcription by RNA polymerase I"/>
    <property type="evidence" value="ECO:0007669"/>
    <property type="project" value="TreeGrafter"/>
</dbReference>
<dbReference type="InterPro" id="IPR040191">
    <property type="entry name" value="UTP10"/>
</dbReference>
<dbReference type="AlphaFoldDB" id="A0AAW2TEQ9"/>
<dbReference type="GO" id="GO:0030515">
    <property type="term" value="F:snoRNA binding"/>
    <property type="evidence" value="ECO:0007669"/>
    <property type="project" value="TreeGrafter"/>
</dbReference>
<dbReference type="SUPFAM" id="SSF48371">
    <property type="entry name" value="ARM repeat"/>
    <property type="match status" value="1"/>
</dbReference>
<organism evidence="1">
    <name type="scientific">Sesamum radiatum</name>
    <name type="common">Black benniseed</name>
    <dbReference type="NCBI Taxonomy" id="300843"/>
    <lineage>
        <taxon>Eukaryota</taxon>
        <taxon>Viridiplantae</taxon>
        <taxon>Streptophyta</taxon>
        <taxon>Embryophyta</taxon>
        <taxon>Tracheophyta</taxon>
        <taxon>Spermatophyta</taxon>
        <taxon>Magnoliopsida</taxon>
        <taxon>eudicotyledons</taxon>
        <taxon>Gunneridae</taxon>
        <taxon>Pentapetalae</taxon>
        <taxon>asterids</taxon>
        <taxon>lamiids</taxon>
        <taxon>Lamiales</taxon>
        <taxon>Pedaliaceae</taxon>
        <taxon>Sesamum</taxon>
    </lineage>
</organism>
<sequence>MAVTAGSDLLWKPLNHEVLMHTRSEKVRARILGLRIVKSLLENLKEEYLVLLPETIPFLGELLEDAELSVKSLAQEILKEMETMSGESLRQYL</sequence>
<dbReference type="InterPro" id="IPR016024">
    <property type="entry name" value="ARM-type_fold"/>
</dbReference>
<dbReference type="GO" id="GO:0030686">
    <property type="term" value="C:90S preribosome"/>
    <property type="evidence" value="ECO:0007669"/>
    <property type="project" value="TreeGrafter"/>
</dbReference>
<name>A0AAW2TEQ9_SESRA</name>
<dbReference type="PANTHER" id="PTHR13457:SF1">
    <property type="entry name" value="HEAT REPEAT-CONTAINING PROTEIN 1"/>
    <property type="match status" value="1"/>
</dbReference>
<accession>A0AAW2TEQ9</accession>
<proteinExistence type="predicted"/>
<dbReference type="EMBL" id="JACGWJ010000008">
    <property type="protein sequence ID" value="KAL0403043.1"/>
    <property type="molecule type" value="Genomic_DNA"/>
</dbReference>
<evidence type="ECO:0008006" key="2">
    <source>
        <dbReference type="Google" id="ProtNLM"/>
    </source>
</evidence>
<dbReference type="GO" id="GO:0000462">
    <property type="term" value="P:maturation of SSU-rRNA from tricistronic rRNA transcript (SSU-rRNA, 5.8S rRNA, LSU-rRNA)"/>
    <property type="evidence" value="ECO:0007669"/>
    <property type="project" value="TreeGrafter"/>
</dbReference>
<dbReference type="PANTHER" id="PTHR13457">
    <property type="entry name" value="BAP28"/>
    <property type="match status" value="1"/>
</dbReference>
<dbReference type="GO" id="GO:0034455">
    <property type="term" value="C:t-UTP complex"/>
    <property type="evidence" value="ECO:0007669"/>
    <property type="project" value="TreeGrafter"/>
</dbReference>
<reference evidence="1" key="2">
    <citation type="journal article" date="2024" name="Plant">
        <title>Genomic evolution and insights into agronomic trait innovations of Sesamum species.</title>
        <authorList>
            <person name="Miao H."/>
            <person name="Wang L."/>
            <person name="Qu L."/>
            <person name="Liu H."/>
            <person name="Sun Y."/>
            <person name="Le M."/>
            <person name="Wang Q."/>
            <person name="Wei S."/>
            <person name="Zheng Y."/>
            <person name="Lin W."/>
            <person name="Duan Y."/>
            <person name="Cao H."/>
            <person name="Xiong S."/>
            <person name="Wang X."/>
            <person name="Wei L."/>
            <person name="Li C."/>
            <person name="Ma Q."/>
            <person name="Ju M."/>
            <person name="Zhao R."/>
            <person name="Li G."/>
            <person name="Mu C."/>
            <person name="Tian Q."/>
            <person name="Mei H."/>
            <person name="Zhang T."/>
            <person name="Gao T."/>
            <person name="Zhang H."/>
        </authorList>
    </citation>
    <scope>NUCLEOTIDE SEQUENCE</scope>
    <source>
        <strain evidence="1">G02</strain>
    </source>
</reference>
<evidence type="ECO:0000313" key="1">
    <source>
        <dbReference type="EMBL" id="KAL0403043.1"/>
    </source>
</evidence>
<comment type="caution">
    <text evidence="1">The sequence shown here is derived from an EMBL/GenBank/DDBJ whole genome shotgun (WGS) entry which is preliminary data.</text>
</comment>
<dbReference type="Gene3D" id="1.25.10.10">
    <property type="entry name" value="Leucine-rich Repeat Variant"/>
    <property type="match status" value="1"/>
</dbReference>
<reference evidence="1" key="1">
    <citation type="submission" date="2020-06" db="EMBL/GenBank/DDBJ databases">
        <authorList>
            <person name="Li T."/>
            <person name="Hu X."/>
            <person name="Zhang T."/>
            <person name="Song X."/>
            <person name="Zhang H."/>
            <person name="Dai N."/>
            <person name="Sheng W."/>
            <person name="Hou X."/>
            <person name="Wei L."/>
        </authorList>
    </citation>
    <scope>NUCLEOTIDE SEQUENCE</scope>
    <source>
        <strain evidence="1">G02</strain>
        <tissue evidence="1">Leaf</tissue>
    </source>
</reference>
<protein>
    <recommendedName>
        <fullName evidence="2">HEAT repeat-containing protein 1</fullName>
    </recommendedName>
</protein>
<dbReference type="InterPro" id="IPR011989">
    <property type="entry name" value="ARM-like"/>
</dbReference>